<dbReference type="InterPro" id="IPR003855">
    <property type="entry name" value="K+_transporter"/>
</dbReference>
<evidence type="ECO:0000256" key="5">
    <source>
        <dbReference type="ARBA" id="ARBA00022692"/>
    </source>
</evidence>
<dbReference type="PANTHER" id="PTHR30540:SF83">
    <property type="entry name" value="K+ POTASSIUM TRANSPORTER"/>
    <property type="match status" value="1"/>
</dbReference>
<evidence type="ECO:0000256" key="11">
    <source>
        <dbReference type="HAMAP-Rule" id="MF_01522"/>
    </source>
</evidence>
<feature type="transmembrane region" description="Helical" evidence="11">
    <location>
        <begin position="137"/>
        <end position="153"/>
    </location>
</feature>
<feature type="domain" description="K+ potassium transporter integral membrane" evidence="12">
    <location>
        <begin position="18"/>
        <end position="448"/>
    </location>
</feature>
<name>A0A5N1IRX3_9BACT</name>
<comment type="caution">
    <text evidence="14">The sequence shown here is derived from an EMBL/GenBank/DDBJ whole genome shotgun (WGS) entry which is preliminary data.</text>
</comment>
<evidence type="ECO:0000259" key="13">
    <source>
        <dbReference type="Pfam" id="PF22776"/>
    </source>
</evidence>
<evidence type="ECO:0000256" key="6">
    <source>
        <dbReference type="ARBA" id="ARBA00022847"/>
    </source>
</evidence>
<feature type="transmembrane region" description="Helical" evidence="11">
    <location>
        <begin position="282"/>
        <end position="311"/>
    </location>
</feature>
<dbReference type="Pfam" id="PF02705">
    <property type="entry name" value="K_trans"/>
    <property type="match status" value="1"/>
</dbReference>
<dbReference type="GO" id="GO:0005886">
    <property type="term" value="C:plasma membrane"/>
    <property type="evidence" value="ECO:0007669"/>
    <property type="project" value="UniProtKB-SubCell"/>
</dbReference>
<dbReference type="InterPro" id="IPR053952">
    <property type="entry name" value="K_trans_C"/>
</dbReference>
<keyword evidence="10 11" id="KW-0472">Membrane</keyword>
<accession>A0A5N1IRX3</accession>
<dbReference type="InterPro" id="IPR053951">
    <property type="entry name" value="K_trans_N"/>
</dbReference>
<feature type="transmembrane region" description="Helical" evidence="11">
    <location>
        <begin position="366"/>
        <end position="385"/>
    </location>
</feature>
<comment type="caution">
    <text evidence="11">Lacks conserved residue(s) required for the propagation of feature annotation.</text>
</comment>
<feature type="transmembrane region" description="Helical" evidence="11">
    <location>
        <begin position="165"/>
        <end position="184"/>
    </location>
</feature>
<dbReference type="GO" id="GO:0015293">
    <property type="term" value="F:symporter activity"/>
    <property type="evidence" value="ECO:0007669"/>
    <property type="project" value="UniProtKB-UniRule"/>
</dbReference>
<keyword evidence="3 11" id="KW-1003">Cell membrane</keyword>
<feature type="transmembrane region" description="Helical" evidence="11">
    <location>
        <begin position="12"/>
        <end position="31"/>
    </location>
</feature>
<organism evidence="14 15">
    <name type="scientific">Adhaeribacter soli</name>
    <dbReference type="NCBI Taxonomy" id="2607655"/>
    <lineage>
        <taxon>Bacteria</taxon>
        <taxon>Pseudomonadati</taxon>
        <taxon>Bacteroidota</taxon>
        <taxon>Cytophagia</taxon>
        <taxon>Cytophagales</taxon>
        <taxon>Hymenobacteraceae</taxon>
        <taxon>Adhaeribacter</taxon>
    </lineage>
</organism>
<dbReference type="GO" id="GO:0015079">
    <property type="term" value="F:potassium ion transmembrane transporter activity"/>
    <property type="evidence" value="ECO:0007669"/>
    <property type="project" value="UniProtKB-UniRule"/>
</dbReference>
<sequence length="650" mass="72915">MEKDNGQRHQRLSAAGLLIALGIIYGDIGTSPLYVMKSIIAGGGGIVHPELVYGGISCIFWTLTLQTTLKYVVLTLRADNKGEGGIFSLYTLVRKRHKWLLIPTIIGGSALLADGIITPPISVSSAVEGLRLLDPHIPTVPLVLTILTALFIAQGFGTQIVGKTFGPLMFVWFSMLAVLGLVNIEAHPEALKAINPYFAYRLLALYPGGFWLLGAVFLCTTGAEALYSDLGHCGRENIRVSWVFVKTCLVLNYFGQGAWLAQHFGKALQIHENPFYTIMPDWFLLIGIAIATMAAIIASQALITGSFTLIGEAMRLNLWPKVLVIYPTNLKGQLFVPSVNWLLWAGCIGVVLYFRESSNMEAAYGLAITVTMLATTVLMTIYLQANNYPKPVIALFLGTYLFIEGAFLIANLSKFPHGGWVSVLIGVVLTGVMYTWLKAYYIKLRLTDEVPLEPYLEMLKALSNDSSVPKYATHLIYMTGGTRPDEIESKIVYSIFQKRPKRADIYWFIHVNTTDHPYSMEYKVNRIVEQDVIRIDFHLGFRVVPRISLFFRKVIEDMVERKEVDITSRYDSLQAKEVIGDFSFVVMEKYLSVENDLSRKENIIMKTYFFIKKFTATEVEWFGLDTSSVQVEKVPLIIKPIDHIVLKRIE</sequence>
<feature type="transmembrane region" description="Helical" evidence="11">
    <location>
        <begin position="332"/>
        <end position="354"/>
    </location>
</feature>
<feature type="transmembrane region" description="Helical" evidence="11">
    <location>
        <begin position="99"/>
        <end position="117"/>
    </location>
</feature>
<dbReference type="HAMAP" id="MF_01522">
    <property type="entry name" value="Kup"/>
    <property type="match status" value="1"/>
</dbReference>
<comment type="subcellular location">
    <subcellularLocation>
        <location evidence="11">Cell membrane</location>
        <topology evidence="11">Multi-pass membrane protein</topology>
    </subcellularLocation>
    <subcellularLocation>
        <location evidence="1">Membrane</location>
        <topology evidence="1">Multi-pass membrane protein</topology>
    </subcellularLocation>
</comment>
<keyword evidence="2 11" id="KW-0813">Transport</keyword>
<feature type="transmembrane region" description="Helical" evidence="11">
    <location>
        <begin position="204"/>
        <end position="228"/>
    </location>
</feature>
<evidence type="ECO:0000256" key="10">
    <source>
        <dbReference type="ARBA" id="ARBA00023136"/>
    </source>
</evidence>
<evidence type="ECO:0000256" key="7">
    <source>
        <dbReference type="ARBA" id="ARBA00022958"/>
    </source>
</evidence>
<comment type="catalytic activity">
    <reaction evidence="11">
        <text>K(+)(in) + H(+)(in) = K(+)(out) + H(+)(out)</text>
        <dbReference type="Rhea" id="RHEA:28490"/>
        <dbReference type="ChEBI" id="CHEBI:15378"/>
        <dbReference type="ChEBI" id="CHEBI:29103"/>
    </reaction>
</comment>
<keyword evidence="5 11" id="KW-0812">Transmembrane</keyword>
<proteinExistence type="inferred from homology"/>
<evidence type="ECO:0000256" key="8">
    <source>
        <dbReference type="ARBA" id="ARBA00022989"/>
    </source>
</evidence>
<keyword evidence="15" id="KW-1185">Reference proteome</keyword>
<dbReference type="PANTHER" id="PTHR30540">
    <property type="entry name" value="OSMOTIC STRESS POTASSIUM TRANSPORTER"/>
    <property type="match status" value="1"/>
</dbReference>
<gene>
    <name evidence="11" type="primary">kup</name>
    <name evidence="14" type="ORF">F0P94_12420</name>
</gene>
<comment type="similarity">
    <text evidence="11">Belongs to the HAK/KUP transporter (TC 2.A.72) family.</text>
</comment>
<feature type="transmembrane region" description="Helical" evidence="11">
    <location>
        <begin position="392"/>
        <end position="412"/>
    </location>
</feature>
<evidence type="ECO:0000256" key="4">
    <source>
        <dbReference type="ARBA" id="ARBA00022538"/>
    </source>
</evidence>
<reference evidence="14 15" key="1">
    <citation type="submission" date="2019-09" db="EMBL/GenBank/DDBJ databases">
        <title>Genome sequence of Adhaeribacter sp. M2.</title>
        <authorList>
            <person name="Srinivasan S."/>
        </authorList>
    </citation>
    <scope>NUCLEOTIDE SEQUENCE [LARGE SCALE GENOMIC DNA]</scope>
    <source>
        <strain evidence="14 15">M2</strain>
    </source>
</reference>
<feature type="transmembrane region" description="Helical" evidence="11">
    <location>
        <begin position="418"/>
        <end position="437"/>
    </location>
</feature>
<keyword evidence="7 11" id="KW-0630">Potassium</keyword>
<evidence type="ECO:0000259" key="12">
    <source>
        <dbReference type="Pfam" id="PF02705"/>
    </source>
</evidence>
<evidence type="ECO:0000313" key="15">
    <source>
        <dbReference type="Proteomes" id="UP000326570"/>
    </source>
</evidence>
<dbReference type="EMBL" id="VTWT01000006">
    <property type="protein sequence ID" value="KAA9332794.1"/>
    <property type="molecule type" value="Genomic_DNA"/>
</dbReference>
<keyword evidence="9 11" id="KW-0406">Ion transport</keyword>
<feature type="domain" description="K+ potassium transporter C-terminal" evidence="13">
    <location>
        <begin position="473"/>
        <end position="629"/>
    </location>
</feature>
<dbReference type="RefSeq" id="WP_150904207.1">
    <property type="nucleotide sequence ID" value="NZ_VTWT01000006.1"/>
</dbReference>
<protein>
    <recommendedName>
        <fullName evidence="11">Probable potassium transport system protein Kup</fullName>
    </recommendedName>
</protein>
<evidence type="ECO:0000313" key="14">
    <source>
        <dbReference type="EMBL" id="KAA9332794.1"/>
    </source>
</evidence>
<comment type="function">
    <text evidence="11">Transport of potassium into the cell. Likely operates as a K(+):H(+) symporter.</text>
</comment>
<dbReference type="InterPro" id="IPR023051">
    <property type="entry name" value="Kup"/>
</dbReference>
<keyword evidence="6 11" id="KW-0769">Symport</keyword>
<evidence type="ECO:0000256" key="9">
    <source>
        <dbReference type="ARBA" id="ARBA00023065"/>
    </source>
</evidence>
<evidence type="ECO:0000256" key="1">
    <source>
        <dbReference type="ARBA" id="ARBA00004141"/>
    </source>
</evidence>
<dbReference type="AlphaFoldDB" id="A0A5N1IRX3"/>
<dbReference type="Pfam" id="PF22776">
    <property type="entry name" value="K_trans_C"/>
    <property type="match status" value="1"/>
</dbReference>
<keyword evidence="8 11" id="KW-1133">Transmembrane helix</keyword>
<evidence type="ECO:0000256" key="2">
    <source>
        <dbReference type="ARBA" id="ARBA00022448"/>
    </source>
</evidence>
<keyword evidence="4 11" id="KW-0633">Potassium transport</keyword>
<evidence type="ECO:0000256" key="3">
    <source>
        <dbReference type="ARBA" id="ARBA00022475"/>
    </source>
</evidence>
<dbReference type="Proteomes" id="UP000326570">
    <property type="component" value="Unassembled WGS sequence"/>
</dbReference>